<feature type="signal peptide" evidence="1">
    <location>
        <begin position="1"/>
        <end position="19"/>
    </location>
</feature>
<evidence type="ECO:0000256" key="1">
    <source>
        <dbReference type="SAM" id="SignalP"/>
    </source>
</evidence>
<dbReference type="InterPro" id="IPR016878">
    <property type="entry name" value="MICAH-like"/>
</dbReference>
<proteinExistence type="predicted"/>
<reference evidence="2 3" key="1">
    <citation type="submission" date="2023-10" db="EMBL/GenBank/DDBJ databases">
        <title>Rubellicoccus peritrichatus gen. nov., sp. nov., isolated from an algae of coral reef tank.</title>
        <authorList>
            <person name="Luo J."/>
        </authorList>
    </citation>
    <scope>NUCLEOTIDE SEQUENCE [LARGE SCALE GENOMIC DNA]</scope>
    <source>
        <strain evidence="2 3">CR14</strain>
    </source>
</reference>
<organism evidence="2 3">
    <name type="scientific">Rubellicoccus peritrichatus</name>
    <dbReference type="NCBI Taxonomy" id="3080537"/>
    <lineage>
        <taxon>Bacteria</taxon>
        <taxon>Pseudomonadati</taxon>
        <taxon>Verrucomicrobiota</taxon>
        <taxon>Opitutia</taxon>
        <taxon>Puniceicoccales</taxon>
        <taxon>Cerasicoccaceae</taxon>
        <taxon>Rubellicoccus</taxon>
    </lineage>
</organism>
<gene>
    <name evidence="2" type="ORF">RZN69_19970</name>
</gene>
<keyword evidence="1" id="KW-0732">Signal</keyword>
<dbReference type="Gene3D" id="3.10.450.50">
    <property type="match status" value="1"/>
</dbReference>
<feature type="chain" id="PRO_5042935083" evidence="1">
    <location>
        <begin position="20"/>
        <end position="186"/>
    </location>
</feature>
<accession>A0AAQ3QT43</accession>
<protein>
    <submittedName>
        <fullName evidence="2">Uncharacterized protein</fullName>
    </submittedName>
</protein>
<evidence type="ECO:0000313" key="2">
    <source>
        <dbReference type="EMBL" id="WOO40906.1"/>
    </source>
</evidence>
<dbReference type="PIRSF" id="PIRSF028288">
    <property type="entry name" value="UCP028288"/>
    <property type="match status" value="1"/>
</dbReference>
<dbReference type="EMBL" id="CP136920">
    <property type="protein sequence ID" value="WOO40906.1"/>
    <property type="molecule type" value="Genomic_DNA"/>
</dbReference>
<dbReference type="RefSeq" id="WP_317833154.1">
    <property type="nucleotide sequence ID" value="NZ_CP136920.1"/>
</dbReference>
<keyword evidence="3" id="KW-1185">Reference proteome</keyword>
<dbReference type="KEGG" id="puo:RZN69_19970"/>
<dbReference type="AlphaFoldDB" id="A0AAQ3QT43"/>
<evidence type="ECO:0000313" key="3">
    <source>
        <dbReference type="Proteomes" id="UP001304300"/>
    </source>
</evidence>
<sequence length="186" mass="20434">MKKLTVLLVTFISALSLSAAPLARHVDRLPSGPEITEADVAAAQKMWGDAVVAIGAAGDQAHKVAEDAARRAYAFDHGQIQFKPTLASEQPFRSDLEGTLSYFVAGNKKYPEDKGFALKPWTKVRFENDVVFFDGNLAIAMGHYFFTDTNGKETKVEYTKGYVKLSDGTVRIFLQDSSLPYQPPAK</sequence>
<dbReference type="Proteomes" id="UP001304300">
    <property type="component" value="Chromosome"/>
</dbReference>
<name>A0AAQ3QT43_9BACT</name>